<accession>X1RHI0</accession>
<organism evidence="2">
    <name type="scientific">marine sediment metagenome</name>
    <dbReference type="NCBI Taxonomy" id="412755"/>
    <lineage>
        <taxon>unclassified sequences</taxon>
        <taxon>metagenomes</taxon>
        <taxon>ecological metagenomes</taxon>
    </lineage>
</organism>
<feature type="non-terminal residue" evidence="2">
    <location>
        <position position="1"/>
    </location>
</feature>
<comment type="caution">
    <text evidence="2">The sequence shown here is derived from an EMBL/GenBank/DDBJ whole genome shotgun (WGS) entry which is preliminary data.</text>
</comment>
<name>X1RHI0_9ZZZZ</name>
<dbReference type="InterPro" id="IPR014026">
    <property type="entry name" value="UDP-Glc/GDP-Man_DH_dimer"/>
</dbReference>
<dbReference type="PANTHER" id="PTHR43750:SF3">
    <property type="entry name" value="UDP-GLUCOSE 6-DEHYDROGENASE TUAD"/>
    <property type="match status" value="1"/>
</dbReference>
<dbReference type="SUPFAM" id="SSF48179">
    <property type="entry name" value="6-phosphogluconate dehydrogenase C-terminal domain-like"/>
    <property type="match status" value="1"/>
</dbReference>
<dbReference type="PANTHER" id="PTHR43750">
    <property type="entry name" value="UDP-GLUCOSE 6-DEHYDROGENASE TUAD"/>
    <property type="match status" value="1"/>
</dbReference>
<dbReference type="GO" id="GO:0016616">
    <property type="term" value="F:oxidoreductase activity, acting on the CH-OH group of donors, NAD or NADP as acceptor"/>
    <property type="evidence" value="ECO:0007669"/>
    <property type="project" value="InterPro"/>
</dbReference>
<dbReference type="GO" id="GO:0051287">
    <property type="term" value="F:NAD binding"/>
    <property type="evidence" value="ECO:0007669"/>
    <property type="project" value="InterPro"/>
</dbReference>
<dbReference type="InterPro" id="IPR008927">
    <property type="entry name" value="6-PGluconate_DH-like_C_sf"/>
</dbReference>
<feature type="non-terminal residue" evidence="2">
    <location>
        <position position="144"/>
    </location>
</feature>
<evidence type="ECO:0000259" key="1">
    <source>
        <dbReference type="Pfam" id="PF00984"/>
    </source>
</evidence>
<dbReference type="EMBL" id="BARW01013466">
    <property type="protein sequence ID" value="GAI80212.1"/>
    <property type="molecule type" value="Genomic_DNA"/>
</dbReference>
<gene>
    <name evidence="2" type="ORF">S12H4_24664</name>
</gene>
<proteinExistence type="predicted"/>
<feature type="domain" description="UDP-glucose/GDP-mannose dehydrogenase dimerisation" evidence="1">
    <location>
        <begin position="27"/>
        <end position="101"/>
    </location>
</feature>
<protein>
    <recommendedName>
        <fullName evidence="1">UDP-glucose/GDP-mannose dehydrogenase dimerisation domain-containing protein</fullName>
    </recommendedName>
</protein>
<sequence>DRDSGKLEDFWRTIAPNSPQIVTSTRNVEIAKISLNFMLTLKIALANCLGHFCERHEGNIEEIVDAFKYDTRLSGKRMWKTGLGFGGPCFPKDIDNWLYHNPDNPLGLAVKKENKSVFEKSIRYIKSFRVKGTVAILGLTYKPD</sequence>
<reference evidence="2" key="1">
    <citation type="journal article" date="2014" name="Front. Microbiol.">
        <title>High frequency of phylogenetically diverse reductive dehalogenase-homologous genes in deep subseafloor sedimentary metagenomes.</title>
        <authorList>
            <person name="Kawai M."/>
            <person name="Futagami T."/>
            <person name="Toyoda A."/>
            <person name="Takaki Y."/>
            <person name="Nishi S."/>
            <person name="Hori S."/>
            <person name="Arai W."/>
            <person name="Tsubouchi T."/>
            <person name="Morono Y."/>
            <person name="Uchiyama I."/>
            <person name="Ito T."/>
            <person name="Fujiyama A."/>
            <person name="Inagaki F."/>
            <person name="Takami H."/>
        </authorList>
    </citation>
    <scope>NUCLEOTIDE SEQUENCE</scope>
    <source>
        <strain evidence="2">Expedition CK06-06</strain>
    </source>
</reference>
<evidence type="ECO:0000313" key="2">
    <source>
        <dbReference type="EMBL" id="GAI80212.1"/>
    </source>
</evidence>
<dbReference type="Gene3D" id="3.40.50.720">
    <property type="entry name" value="NAD(P)-binding Rossmann-like Domain"/>
    <property type="match status" value="1"/>
</dbReference>
<dbReference type="Pfam" id="PF00984">
    <property type="entry name" value="UDPG_MGDP_dh"/>
    <property type="match status" value="1"/>
</dbReference>
<dbReference type="AlphaFoldDB" id="X1RHI0"/>